<name>A0A317VZT2_9EURO</name>
<dbReference type="GeneID" id="37067641"/>
<proteinExistence type="predicted"/>
<dbReference type="RefSeq" id="XP_025398379.1">
    <property type="nucleotide sequence ID" value="XM_025545404.1"/>
</dbReference>
<dbReference type="OrthoDB" id="4453950at2759"/>
<organism evidence="4 5">
    <name type="scientific">Aspergillus heteromorphus CBS 117.55</name>
    <dbReference type="NCBI Taxonomy" id="1448321"/>
    <lineage>
        <taxon>Eukaryota</taxon>
        <taxon>Fungi</taxon>
        <taxon>Dikarya</taxon>
        <taxon>Ascomycota</taxon>
        <taxon>Pezizomycotina</taxon>
        <taxon>Eurotiomycetes</taxon>
        <taxon>Eurotiomycetidae</taxon>
        <taxon>Eurotiales</taxon>
        <taxon>Aspergillaceae</taxon>
        <taxon>Aspergillus</taxon>
        <taxon>Aspergillus subgen. Circumdati</taxon>
    </lineage>
</organism>
<dbReference type="VEuPathDB" id="FungiDB:BO70DRAFT_380344"/>
<accession>A0A317VZT2</accession>
<reference evidence="4 5" key="1">
    <citation type="submission" date="2016-12" db="EMBL/GenBank/DDBJ databases">
        <title>The genomes of Aspergillus section Nigri reveals drivers in fungal speciation.</title>
        <authorList>
            <consortium name="DOE Joint Genome Institute"/>
            <person name="Vesth T.C."/>
            <person name="Nybo J."/>
            <person name="Theobald S."/>
            <person name="Brandl J."/>
            <person name="Frisvad J.C."/>
            <person name="Nielsen K.F."/>
            <person name="Lyhne E.K."/>
            <person name="Kogle M.E."/>
            <person name="Kuo A."/>
            <person name="Riley R."/>
            <person name="Clum A."/>
            <person name="Nolan M."/>
            <person name="Lipzen A."/>
            <person name="Salamov A."/>
            <person name="Henrissat B."/>
            <person name="Wiebenga A."/>
            <person name="De Vries R.P."/>
            <person name="Grigoriev I.V."/>
            <person name="Mortensen U.H."/>
            <person name="Andersen M.R."/>
            <person name="Baker S.E."/>
        </authorList>
    </citation>
    <scope>NUCLEOTIDE SEQUENCE [LARGE SCALE GENOMIC DNA]</scope>
    <source>
        <strain evidence="4 5">CBS 117.55</strain>
    </source>
</reference>
<sequence>MRLRQVPVALGALALLLLACAHPRPAGFLYARSSPRDQVDFCADCLAYVRAVDAMFRRNGRAGNNRQFFKYALDTSCRGQLLLRGHCPKYRRSLLADPGRHLSLLDNPFETCTAIRAC</sequence>
<dbReference type="PROSITE" id="PS51257">
    <property type="entry name" value="PROKAR_LIPOPROTEIN"/>
    <property type="match status" value="1"/>
</dbReference>
<feature type="chain" id="PRO_5016416266" description="Saposin B-type domain-containing protein" evidence="2">
    <location>
        <begin position="22"/>
        <end position="118"/>
    </location>
</feature>
<feature type="domain" description="Saposin B-type" evidence="3">
    <location>
        <begin position="38"/>
        <end position="118"/>
    </location>
</feature>
<keyword evidence="5" id="KW-1185">Reference proteome</keyword>
<dbReference type="AlphaFoldDB" id="A0A317VZT2"/>
<evidence type="ECO:0000256" key="1">
    <source>
        <dbReference type="ARBA" id="ARBA00023157"/>
    </source>
</evidence>
<evidence type="ECO:0000313" key="5">
    <source>
        <dbReference type="Proteomes" id="UP000247233"/>
    </source>
</evidence>
<gene>
    <name evidence="4" type="ORF">BO70DRAFT_380344</name>
</gene>
<evidence type="ECO:0000259" key="3">
    <source>
        <dbReference type="PROSITE" id="PS50015"/>
    </source>
</evidence>
<keyword evidence="2" id="KW-0732">Signal</keyword>
<dbReference type="EMBL" id="MSFL01000016">
    <property type="protein sequence ID" value="PWY79159.1"/>
    <property type="molecule type" value="Genomic_DNA"/>
</dbReference>
<dbReference type="PROSITE" id="PS50015">
    <property type="entry name" value="SAP_B"/>
    <property type="match status" value="1"/>
</dbReference>
<protein>
    <recommendedName>
        <fullName evidence="3">Saposin B-type domain-containing protein</fullName>
    </recommendedName>
</protein>
<keyword evidence="1" id="KW-1015">Disulfide bond</keyword>
<feature type="signal peptide" evidence="2">
    <location>
        <begin position="1"/>
        <end position="21"/>
    </location>
</feature>
<evidence type="ECO:0000256" key="2">
    <source>
        <dbReference type="SAM" id="SignalP"/>
    </source>
</evidence>
<comment type="caution">
    <text evidence="4">The sequence shown here is derived from an EMBL/GenBank/DDBJ whole genome shotgun (WGS) entry which is preliminary data.</text>
</comment>
<evidence type="ECO:0000313" key="4">
    <source>
        <dbReference type="EMBL" id="PWY79159.1"/>
    </source>
</evidence>
<dbReference type="Proteomes" id="UP000247233">
    <property type="component" value="Unassembled WGS sequence"/>
</dbReference>
<dbReference type="InterPro" id="IPR008139">
    <property type="entry name" value="SaposinB_dom"/>
</dbReference>